<gene>
    <name evidence="1" type="ORF">PFISCL1PPCAC_21257</name>
</gene>
<evidence type="ECO:0000313" key="1">
    <source>
        <dbReference type="EMBL" id="GMT29960.1"/>
    </source>
</evidence>
<comment type="caution">
    <text evidence="1">The sequence shown here is derived from an EMBL/GenBank/DDBJ whole genome shotgun (WGS) entry which is preliminary data.</text>
</comment>
<organism evidence="1 2">
    <name type="scientific">Pristionchus fissidentatus</name>
    <dbReference type="NCBI Taxonomy" id="1538716"/>
    <lineage>
        <taxon>Eukaryota</taxon>
        <taxon>Metazoa</taxon>
        <taxon>Ecdysozoa</taxon>
        <taxon>Nematoda</taxon>
        <taxon>Chromadorea</taxon>
        <taxon>Rhabditida</taxon>
        <taxon>Rhabditina</taxon>
        <taxon>Diplogasteromorpha</taxon>
        <taxon>Diplogasteroidea</taxon>
        <taxon>Neodiplogasteridae</taxon>
        <taxon>Pristionchus</taxon>
    </lineage>
</organism>
<proteinExistence type="predicted"/>
<keyword evidence="2" id="KW-1185">Reference proteome</keyword>
<accession>A0AAV5WE56</accession>
<name>A0AAV5WE56_9BILA</name>
<reference evidence="1" key="1">
    <citation type="submission" date="2023-10" db="EMBL/GenBank/DDBJ databases">
        <title>Genome assembly of Pristionchus species.</title>
        <authorList>
            <person name="Yoshida K."/>
            <person name="Sommer R.J."/>
        </authorList>
    </citation>
    <scope>NUCLEOTIDE SEQUENCE</scope>
    <source>
        <strain evidence="1">RS5133</strain>
    </source>
</reference>
<evidence type="ECO:0008006" key="3">
    <source>
        <dbReference type="Google" id="ProtNLM"/>
    </source>
</evidence>
<dbReference type="AlphaFoldDB" id="A0AAV5WE56"/>
<sequence>VFSAMRSRMRKDKKQKDIFPILDLPGELSSKILSYMGRKELGVCLQSFPLDILYAEWNKDQIIERIEIEIEEKMPEMASERYNIRWEDCCSSSIRHLSYRFRHVFEKCKIGDLIFNVSAKMEDPLYHELIQICMEIRCTNFIIKSWAGFSFSTNFDDKTLRSLISHKSNVQVDILSDKITAAGIFAVWEDLLDGKFDGFSILLDKTVIIEVFKLLRTDGNTNSLKYSFLPEIISEGRLNKTSNYEIWCYFDYDRRFYLRMSRIFDGQKWKKTLYEAYGIYAKCNHSLAQIPSNFFK</sequence>
<protein>
    <recommendedName>
        <fullName evidence="3">F-box domain-containing protein</fullName>
    </recommendedName>
</protein>
<feature type="non-terminal residue" evidence="1">
    <location>
        <position position="1"/>
    </location>
</feature>
<dbReference type="EMBL" id="BTSY01000005">
    <property type="protein sequence ID" value="GMT29960.1"/>
    <property type="molecule type" value="Genomic_DNA"/>
</dbReference>
<dbReference type="Proteomes" id="UP001432322">
    <property type="component" value="Unassembled WGS sequence"/>
</dbReference>
<evidence type="ECO:0000313" key="2">
    <source>
        <dbReference type="Proteomes" id="UP001432322"/>
    </source>
</evidence>